<comment type="caution">
    <text evidence="8">The sequence shown here is derived from an EMBL/GenBank/DDBJ whole genome shotgun (WGS) entry which is preliminary data.</text>
</comment>
<name>A0ABV1D675_9FIRM</name>
<keyword evidence="2" id="KW-0597">Phosphoprotein</keyword>
<keyword evidence="6" id="KW-0732">Signal</keyword>
<dbReference type="PANTHER" id="PTHR36118:SF1">
    <property type="entry name" value="ION-TRANSLOCATING OXIDOREDUCTASE COMPLEX SUBUNIT G"/>
    <property type="match status" value="1"/>
</dbReference>
<dbReference type="RefSeq" id="WP_349118264.1">
    <property type="nucleotide sequence ID" value="NZ_JBBMFM010000045.1"/>
</dbReference>
<evidence type="ECO:0000256" key="1">
    <source>
        <dbReference type="ARBA" id="ARBA00022448"/>
    </source>
</evidence>
<accession>A0ABV1D675</accession>
<evidence type="ECO:0000256" key="6">
    <source>
        <dbReference type="SAM" id="SignalP"/>
    </source>
</evidence>
<keyword evidence="4" id="KW-0288">FMN</keyword>
<dbReference type="InterPro" id="IPR010209">
    <property type="entry name" value="Ion_transpt_RnfG/RsxG"/>
</dbReference>
<evidence type="ECO:0000313" key="9">
    <source>
        <dbReference type="Proteomes" id="UP001454086"/>
    </source>
</evidence>
<dbReference type="Proteomes" id="UP001454086">
    <property type="component" value="Unassembled WGS sequence"/>
</dbReference>
<feature type="domain" description="FMN-binding" evidence="7">
    <location>
        <begin position="304"/>
        <end position="393"/>
    </location>
</feature>
<keyword evidence="1" id="KW-0813">Transport</keyword>
<keyword evidence="5" id="KW-0249">Electron transport</keyword>
<gene>
    <name evidence="8" type="ORF">WMQ36_13060</name>
</gene>
<evidence type="ECO:0000256" key="3">
    <source>
        <dbReference type="ARBA" id="ARBA00022630"/>
    </source>
</evidence>
<evidence type="ECO:0000256" key="2">
    <source>
        <dbReference type="ARBA" id="ARBA00022553"/>
    </source>
</evidence>
<feature type="chain" id="PRO_5046946835" evidence="6">
    <location>
        <begin position="23"/>
        <end position="586"/>
    </location>
</feature>
<organism evidence="8 9">
    <name type="scientific">Enterocloster hominis</name>
    <name type="common">ex Hitch et al. 2024</name>
    <dbReference type="NCBI Taxonomy" id="1917870"/>
    <lineage>
        <taxon>Bacteria</taxon>
        <taxon>Bacillati</taxon>
        <taxon>Bacillota</taxon>
        <taxon>Clostridia</taxon>
        <taxon>Lachnospirales</taxon>
        <taxon>Lachnospiraceae</taxon>
        <taxon>Enterocloster</taxon>
    </lineage>
</organism>
<evidence type="ECO:0000256" key="4">
    <source>
        <dbReference type="ARBA" id="ARBA00022643"/>
    </source>
</evidence>
<reference evidence="8 9" key="1">
    <citation type="submission" date="2024-03" db="EMBL/GenBank/DDBJ databases">
        <title>Human intestinal bacterial collection.</title>
        <authorList>
            <person name="Pauvert C."/>
            <person name="Hitch T.C.A."/>
            <person name="Clavel T."/>
        </authorList>
    </citation>
    <scope>NUCLEOTIDE SEQUENCE [LARGE SCALE GENOMIC DNA]</scope>
    <source>
        <strain evidence="8 9">CLA-SR-H021</strain>
    </source>
</reference>
<dbReference type="Gene3D" id="3.90.1010.20">
    <property type="match status" value="1"/>
</dbReference>
<dbReference type="EMBL" id="JBBMFM010000045">
    <property type="protein sequence ID" value="MEQ2425904.1"/>
    <property type="molecule type" value="Genomic_DNA"/>
</dbReference>
<protein>
    <submittedName>
        <fullName evidence="8">FMN-binding protein</fullName>
    </submittedName>
</protein>
<evidence type="ECO:0000259" key="7">
    <source>
        <dbReference type="SMART" id="SM00900"/>
    </source>
</evidence>
<evidence type="ECO:0000256" key="5">
    <source>
        <dbReference type="ARBA" id="ARBA00022982"/>
    </source>
</evidence>
<dbReference type="PANTHER" id="PTHR36118">
    <property type="entry name" value="ION-TRANSLOCATING OXIDOREDUCTASE COMPLEX SUBUNIT G"/>
    <property type="match status" value="1"/>
</dbReference>
<sequence length="586" mass="65038">MKKTIMICVLIAGMLASTGCFGSRVKAPKGVFAPEEAFAEIPHSSFEAEWLEGGMKDEDGHVYEEVYDFVLVMDKAVIPYTVSGKLIQTCGYDLSEGTWNVDRRTEDVTQEMDLTMYHWKLENNPAYEYTETFIKTGPNTFETGEPDHPTGIHFTVDVLSGGTNLKDESGKTNLPGGQWTARLHLESNDKSGVNFKGEAAIDLLGGSYGYNDLRWVVTIDELKRVEKELNTTDEERANEQQEGFRKIFPEADSFEVMDFDLAQDCNKELASSDFGDVGVDAAAAAKDRDGVLMGWVVNAHSKDSYMGNVSVSVAFGRSGTISGLEFLELEDTPGLGMRAREDVFREQFEGKGREALTVTDSGNPGASEIDAISGATITSNAVTNAVNAAIYYVHHYTDAEEQANQENQAYNPAASPANRLPKEQMAYDTAYEVLMSISTYDYQLLAEYAHPEKGIIFSPDPYVDYNEDPVFTPAQIREFDSGGSYQWGYFCSSETLIKQTADAYFDDYVYTKDYLHCEQVGINQVFRTGNCPENAGELFPDGVFVEYHNPGTEEFDGLDWSSLKIVMEEYEGSLKVVAIVNSCYTL</sequence>
<dbReference type="PROSITE" id="PS51257">
    <property type="entry name" value="PROKAR_LIPOPROTEIN"/>
    <property type="match status" value="1"/>
</dbReference>
<dbReference type="Pfam" id="PF04205">
    <property type="entry name" value="FMN_bind"/>
    <property type="match status" value="1"/>
</dbReference>
<dbReference type="InterPro" id="IPR007329">
    <property type="entry name" value="FMN-bd"/>
</dbReference>
<proteinExistence type="predicted"/>
<dbReference type="SMART" id="SM00900">
    <property type="entry name" value="FMN_bind"/>
    <property type="match status" value="1"/>
</dbReference>
<keyword evidence="9" id="KW-1185">Reference proteome</keyword>
<feature type="signal peptide" evidence="6">
    <location>
        <begin position="1"/>
        <end position="22"/>
    </location>
</feature>
<keyword evidence="3" id="KW-0285">Flavoprotein</keyword>
<evidence type="ECO:0000313" key="8">
    <source>
        <dbReference type="EMBL" id="MEQ2425904.1"/>
    </source>
</evidence>